<dbReference type="GO" id="GO:0003985">
    <property type="term" value="F:acetyl-CoA C-acetyltransferase activity"/>
    <property type="evidence" value="ECO:0007669"/>
    <property type="project" value="UniProtKB-EC"/>
</dbReference>
<sequence>MRKVIVASAVRTPIGRFQGALVSLSATELGSAVIREAVRRALIPEGEVNEVLMGNVLSAGLGQAPARQAAMGAGLPEHVPCSTLNKVCGSGLKTVMMAAQAIAVGDAEIVVAGGMESMSHAPYLLDRARTGYRLGDGKLIDSLIHDGLWDVYNNFHMGIAAEQCVSDYKLSRGALDDCAIESYSRAQEAQKRGDFKREILTLSLKDRKGERNFFEDEEPSRVNFDRLRQLKAAFTPEGKVTAGNASPLSDGASALVLMSEAAIKKWGSPKMASIAAYTGCATAPERFTIAPVAAIQSLLKKTNLSLSEIDFFEINEAFAASSLAVMQDLALDAKKVNLRGGAIALGHPIGASGSRILTTLLHLLEDHQRKRGIASLCIGGGEALALLVERNH</sequence>
<reference evidence="6" key="1">
    <citation type="submission" date="2018-06" db="EMBL/GenBank/DDBJ databases">
        <authorList>
            <person name="Zhirakovskaya E."/>
        </authorList>
    </citation>
    <scope>NUCLEOTIDE SEQUENCE</scope>
</reference>
<dbReference type="SUPFAM" id="SSF53901">
    <property type="entry name" value="Thiolase-like"/>
    <property type="match status" value="2"/>
</dbReference>
<dbReference type="InterPro" id="IPR016039">
    <property type="entry name" value="Thiolase-like"/>
</dbReference>
<dbReference type="InterPro" id="IPR020617">
    <property type="entry name" value="Thiolase_C"/>
</dbReference>
<keyword evidence="3 6" id="KW-0012">Acyltransferase</keyword>
<dbReference type="InterPro" id="IPR020610">
    <property type="entry name" value="Thiolase_AS"/>
</dbReference>
<dbReference type="Pfam" id="PF00108">
    <property type="entry name" value="Thiolase_N"/>
    <property type="match status" value="1"/>
</dbReference>
<evidence type="ECO:0000259" key="5">
    <source>
        <dbReference type="Pfam" id="PF02803"/>
    </source>
</evidence>
<protein>
    <submittedName>
        <fullName evidence="6">3-ketoacyl-CoA thiolase @ Acetyl-CoA acetyltransferase</fullName>
        <ecNumber evidence="6">2.3.1.16</ecNumber>
        <ecNumber evidence="6">2.3.1.9</ecNumber>
    </submittedName>
</protein>
<dbReference type="PANTHER" id="PTHR18919">
    <property type="entry name" value="ACETYL-COA C-ACYLTRANSFERASE"/>
    <property type="match status" value="1"/>
</dbReference>
<evidence type="ECO:0000313" key="6">
    <source>
        <dbReference type="EMBL" id="VAX27908.1"/>
    </source>
</evidence>
<evidence type="ECO:0000259" key="4">
    <source>
        <dbReference type="Pfam" id="PF00108"/>
    </source>
</evidence>
<organism evidence="6">
    <name type="scientific">hydrothermal vent metagenome</name>
    <dbReference type="NCBI Taxonomy" id="652676"/>
    <lineage>
        <taxon>unclassified sequences</taxon>
        <taxon>metagenomes</taxon>
        <taxon>ecological metagenomes</taxon>
    </lineage>
</organism>
<evidence type="ECO:0000256" key="1">
    <source>
        <dbReference type="ARBA" id="ARBA00010982"/>
    </source>
</evidence>
<dbReference type="CDD" id="cd00751">
    <property type="entry name" value="thiolase"/>
    <property type="match status" value="1"/>
</dbReference>
<evidence type="ECO:0000256" key="2">
    <source>
        <dbReference type="ARBA" id="ARBA00022679"/>
    </source>
</evidence>
<dbReference type="FunFam" id="3.40.47.10:FF:000010">
    <property type="entry name" value="Acetyl-CoA acetyltransferase (Thiolase)"/>
    <property type="match status" value="1"/>
</dbReference>
<dbReference type="PIRSF" id="PIRSF000429">
    <property type="entry name" value="Ac-CoA_Ac_transf"/>
    <property type="match status" value="1"/>
</dbReference>
<dbReference type="PANTHER" id="PTHR18919:SF138">
    <property type="entry name" value="ACETYL-COA C-ACETYLTRANSFERASE"/>
    <property type="match status" value="1"/>
</dbReference>
<dbReference type="EC" id="2.3.1.9" evidence="6"/>
<proteinExistence type="inferred from homology"/>
<comment type="similarity">
    <text evidence="1">Belongs to the thiolase-like superfamily. Thiolase family.</text>
</comment>
<dbReference type="PROSITE" id="PS00098">
    <property type="entry name" value="THIOLASE_1"/>
    <property type="match status" value="1"/>
</dbReference>
<evidence type="ECO:0000256" key="3">
    <source>
        <dbReference type="ARBA" id="ARBA00023315"/>
    </source>
</evidence>
<dbReference type="PROSITE" id="PS00737">
    <property type="entry name" value="THIOLASE_2"/>
    <property type="match status" value="1"/>
</dbReference>
<dbReference type="InterPro" id="IPR020616">
    <property type="entry name" value="Thiolase_N"/>
</dbReference>
<dbReference type="InterPro" id="IPR002155">
    <property type="entry name" value="Thiolase"/>
</dbReference>
<dbReference type="InterPro" id="IPR020613">
    <property type="entry name" value="Thiolase_CS"/>
</dbReference>
<keyword evidence="2 6" id="KW-0808">Transferase</keyword>
<dbReference type="NCBIfam" id="TIGR01930">
    <property type="entry name" value="AcCoA-C-Actrans"/>
    <property type="match status" value="1"/>
</dbReference>
<feature type="domain" description="Thiolase C-terminal" evidence="5">
    <location>
        <begin position="270"/>
        <end position="390"/>
    </location>
</feature>
<dbReference type="AlphaFoldDB" id="A0A3B1CVA2"/>
<name>A0A3B1CVA2_9ZZZZ</name>
<dbReference type="Gene3D" id="3.40.47.10">
    <property type="match status" value="2"/>
</dbReference>
<dbReference type="EC" id="2.3.1.16" evidence="6"/>
<dbReference type="PROSITE" id="PS00099">
    <property type="entry name" value="THIOLASE_3"/>
    <property type="match status" value="1"/>
</dbReference>
<feature type="domain" description="Thiolase N-terminal" evidence="4">
    <location>
        <begin position="4"/>
        <end position="260"/>
    </location>
</feature>
<dbReference type="EMBL" id="UOGF01000034">
    <property type="protein sequence ID" value="VAX27908.1"/>
    <property type="molecule type" value="Genomic_DNA"/>
</dbReference>
<gene>
    <name evidence="6" type="ORF">MNBD_NITROSPIRAE01-1468</name>
</gene>
<accession>A0A3B1CVA2</accession>
<dbReference type="InterPro" id="IPR020615">
    <property type="entry name" value="Thiolase_acyl_enz_int_AS"/>
</dbReference>
<dbReference type="Pfam" id="PF02803">
    <property type="entry name" value="Thiolase_C"/>
    <property type="match status" value="1"/>
</dbReference>